<gene>
    <name evidence="1" type="ORF">EHV10_14320</name>
</gene>
<dbReference type="AlphaFoldDB" id="A0A3P3QV46"/>
<comment type="caution">
    <text evidence="1">The sequence shown here is derived from an EMBL/GenBank/DDBJ whole genome shotgun (WGS) entry which is preliminary data.</text>
</comment>
<proteinExistence type="predicted"/>
<accession>A0A3P3QV46</accession>
<reference evidence="1 2" key="1">
    <citation type="submission" date="2018-11" db="EMBL/GenBank/DDBJ databases">
        <title>Genome sequencing of Lachnoanaerobaculum sp. KCOM 2030 (= ChDC B114).</title>
        <authorList>
            <person name="Kook J.-K."/>
            <person name="Park S.-N."/>
            <person name="Lim Y.K."/>
        </authorList>
    </citation>
    <scope>NUCLEOTIDE SEQUENCE [LARGE SCALE GENOMIC DNA]</scope>
    <source>
        <strain evidence="1 2">KCOM 2030</strain>
    </source>
</reference>
<evidence type="ECO:0000313" key="2">
    <source>
        <dbReference type="Proteomes" id="UP000272490"/>
    </source>
</evidence>
<dbReference type="EMBL" id="RRCO01000009">
    <property type="protein sequence ID" value="RRJ24213.1"/>
    <property type="molecule type" value="Genomic_DNA"/>
</dbReference>
<organism evidence="1 2">
    <name type="scientific">Lachnoanaerobaculum gingivalis</name>
    <dbReference type="NCBI Taxonomy" id="2490855"/>
    <lineage>
        <taxon>Bacteria</taxon>
        <taxon>Bacillati</taxon>
        <taxon>Bacillota</taxon>
        <taxon>Clostridia</taxon>
        <taxon>Lachnospirales</taxon>
        <taxon>Lachnospiraceae</taxon>
        <taxon>Lachnoanaerobaculum</taxon>
    </lineage>
</organism>
<dbReference type="OrthoDB" id="9789070at2"/>
<evidence type="ECO:0000313" key="1">
    <source>
        <dbReference type="EMBL" id="RRJ24213.1"/>
    </source>
</evidence>
<protein>
    <recommendedName>
        <fullName evidence="3">Transposase</fullName>
    </recommendedName>
</protein>
<evidence type="ECO:0008006" key="3">
    <source>
        <dbReference type="Google" id="ProtNLM"/>
    </source>
</evidence>
<sequence>MEDLDFSGLLANCSDKGRTGYNPVLMYAVIAIGRNINKYHRFLYAKLKKFEGKPQEKTA</sequence>
<keyword evidence="2" id="KW-1185">Reference proteome</keyword>
<name>A0A3P3QV46_9FIRM</name>
<dbReference type="Proteomes" id="UP000272490">
    <property type="component" value="Unassembled WGS sequence"/>
</dbReference>